<name>A0AA40C3G0_9PEZI</name>
<sequence>MSAAASLSALRGGSRVLGNLFRIAPAQRRLLSSTQSRQASKIIHFAKCSSPELDETLKTIRDELILPTYLPLEQRKKLSSPKHKAALERDPITVEIDGELVHFGPRKVVDRPNARKTVGKAIRLIRTKGDLANLRPLLEGVCDQAGRALPPGIFISAMRKAVVLDNFNLIMDCIKAPKKTHFRLNNHELVAQLLGHIQRQAILSGWEEREIERAIRRSQLVLDLLEGDPEHQVKQRKAQEKVNLAFPFHRDPIFLSARLHMHAALAVKCQEGKDTTGLVAEYARQLVQLWPEKTGPLELQPKSADTQYGVRYLRDSRNQFENGSLVLSSLLLAAKVVEPELAGHLKERAALVEPVVKQWLPKGDALGYAWKTYDILFGPENLIDHEVEA</sequence>
<reference evidence="1" key="1">
    <citation type="submission" date="2023-06" db="EMBL/GenBank/DDBJ databases">
        <title>Genome-scale phylogeny and comparative genomics of the fungal order Sordariales.</title>
        <authorList>
            <consortium name="Lawrence Berkeley National Laboratory"/>
            <person name="Hensen N."/>
            <person name="Bonometti L."/>
            <person name="Westerberg I."/>
            <person name="Brannstrom I.O."/>
            <person name="Guillou S."/>
            <person name="Cros-Aarteil S."/>
            <person name="Calhoun S."/>
            <person name="Haridas S."/>
            <person name="Kuo A."/>
            <person name="Mondo S."/>
            <person name="Pangilinan J."/>
            <person name="Riley R."/>
            <person name="Labutti K."/>
            <person name="Andreopoulos B."/>
            <person name="Lipzen A."/>
            <person name="Chen C."/>
            <person name="Yanf M."/>
            <person name="Daum C."/>
            <person name="Ng V."/>
            <person name="Clum A."/>
            <person name="Steindorff A."/>
            <person name="Ohm R."/>
            <person name="Martin F."/>
            <person name="Silar P."/>
            <person name="Natvig D."/>
            <person name="Lalanne C."/>
            <person name="Gautier V."/>
            <person name="Ament-Velasquez S.L."/>
            <person name="Kruys A."/>
            <person name="Hutchinson M.I."/>
            <person name="Powell A.J."/>
            <person name="Barry K."/>
            <person name="Miller A.N."/>
            <person name="Grigoriev I.V."/>
            <person name="Debuchy R."/>
            <person name="Gladieux P."/>
            <person name="Thoren M.H."/>
            <person name="Johannesson H."/>
        </authorList>
    </citation>
    <scope>NUCLEOTIDE SEQUENCE</scope>
    <source>
        <strain evidence="1">CBS 606.72</strain>
    </source>
</reference>
<dbReference type="Proteomes" id="UP001175000">
    <property type="component" value="Unassembled WGS sequence"/>
</dbReference>
<accession>A0AA40C3G0</accession>
<gene>
    <name evidence="1" type="ORF">B0T14DRAFT_453571</name>
</gene>
<comment type="caution">
    <text evidence="1">The sequence shown here is derived from an EMBL/GenBank/DDBJ whole genome shotgun (WGS) entry which is preliminary data.</text>
</comment>
<evidence type="ECO:0000313" key="2">
    <source>
        <dbReference type="Proteomes" id="UP001175000"/>
    </source>
</evidence>
<evidence type="ECO:0000313" key="1">
    <source>
        <dbReference type="EMBL" id="KAK0623615.1"/>
    </source>
</evidence>
<dbReference type="EMBL" id="JAULSU010000003">
    <property type="protein sequence ID" value="KAK0623615.1"/>
    <property type="molecule type" value="Genomic_DNA"/>
</dbReference>
<dbReference type="AlphaFoldDB" id="A0AA40C3G0"/>
<organism evidence="1 2">
    <name type="scientific">Immersiella caudata</name>
    <dbReference type="NCBI Taxonomy" id="314043"/>
    <lineage>
        <taxon>Eukaryota</taxon>
        <taxon>Fungi</taxon>
        <taxon>Dikarya</taxon>
        <taxon>Ascomycota</taxon>
        <taxon>Pezizomycotina</taxon>
        <taxon>Sordariomycetes</taxon>
        <taxon>Sordariomycetidae</taxon>
        <taxon>Sordariales</taxon>
        <taxon>Lasiosphaeriaceae</taxon>
        <taxon>Immersiella</taxon>
    </lineage>
</organism>
<keyword evidence="2" id="KW-1185">Reference proteome</keyword>
<protein>
    <submittedName>
        <fullName evidence="1">Uncharacterized protein</fullName>
    </submittedName>
</protein>
<proteinExistence type="predicted"/>